<comment type="subcellular location">
    <subcellularLocation>
        <location evidence="2">Membrane</location>
        <topology evidence="2">Multi-pass membrane protein</topology>
    </subcellularLocation>
</comment>
<evidence type="ECO:0000256" key="2">
    <source>
        <dbReference type="ARBA" id="ARBA00004141"/>
    </source>
</evidence>
<keyword evidence="13 14" id="KW-0472">Membrane</keyword>
<dbReference type="EMBL" id="SHNN01000005">
    <property type="protein sequence ID" value="MCX2983088.1"/>
    <property type="molecule type" value="Genomic_DNA"/>
</dbReference>
<feature type="domain" description="Histidine kinase" evidence="15">
    <location>
        <begin position="778"/>
        <end position="995"/>
    </location>
</feature>
<dbReference type="PANTHER" id="PTHR43065">
    <property type="entry name" value="SENSOR HISTIDINE KINASE"/>
    <property type="match status" value="1"/>
</dbReference>
<organism evidence="17 18">
    <name type="scientific">Candidatus Litorirhabdus singularis</name>
    <dbReference type="NCBI Taxonomy" id="2518993"/>
    <lineage>
        <taxon>Bacteria</taxon>
        <taxon>Pseudomonadati</taxon>
        <taxon>Pseudomonadota</taxon>
        <taxon>Gammaproteobacteria</taxon>
        <taxon>Cellvibrionales</taxon>
        <taxon>Halieaceae</taxon>
        <taxon>Candidatus Litorirhabdus</taxon>
    </lineage>
</organism>
<reference evidence="17" key="1">
    <citation type="submission" date="2019-02" db="EMBL/GenBank/DDBJ databases">
        <authorList>
            <person name="Li S.-H."/>
        </authorList>
    </citation>
    <scope>NUCLEOTIDE SEQUENCE</scope>
    <source>
        <strain evidence="17">IMCC14734</strain>
    </source>
</reference>
<comment type="catalytic activity">
    <reaction evidence="1">
        <text>ATP + protein L-histidine = ADP + protein N-phospho-L-histidine.</text>
        <dbReference type="EC" id="2.7.13.3"/>
    </reaction>
</comment>
<dbReference type="Gene3D" id="1.10.287.130">
    <property type="match status" value="1"/>
</dbReference>
<dbReference type="SUPFAM" id="SSF55785">
    <property type="entry name" value="PYP-like sensor domain (PAS domain)"/>
    <property type="match status" value="1"/>
</dbReference>
<evidence type="ECO:0000313" key="17">
    <source>
        <dbReference type="EMBL" id="MCX2983088.1"/>
    </source>
</evidence>
<dbReference type="SUPFAM" id="SSF55874">
    <property type="entry name" value="ATPase domain of HSP90 chaperone/DNA topoisomerase II/histidine kinase"/>
    <property type="match status" value="1"/>
</dbReference>
<gene>
    <name evidence="17" type="ORF">EYC98_19680</name>
</gene>
<sequence length="1001" mass="108776">MTLAGAPLWTLVLSYLIILFGVGLSIERRMVPDWIINHPLVYVLSLGVFSGVLGVYGASELAFNFGYSFFAYYVGVVVMFAFSPLLLAPLKRICTLYQLNSLADLLSFRFRHPWVGTAVTVALLFSLLPLLALQIQAVADSAQLLRGQTLTPTTLQQSPLAIMFCVGLLGFTLYFGTRLQQSNSRGDGLVGALAFEGLVKLAALLCVGAGALFVVFGGFGGLETWLAENPQIGQLLNVPPRQDSSRALLLTFFAGAVAMPHMFHLLFAGSPPRGALKAASWGVPLYLLLLSLPILPITWAALKLGSDAPVAYSALQVGLGTGSVPLSLIAFVSGLAAASGVIIVSTLALANMCLNHLVLPLQMLTRGHHLDAGHGMHAQLNWLRRLLICLIIMGGYLFYWALANRGSLVDLGMVAFIGTLQLLPGILATIYWPGANRKGLLMGLIGGYLIWFFALLLPLISPAETDFFRYLHLHWLGVDDSARSAATVFSLVVNTTLFLLVSLFTHTSAGEREAAEMCSTDDLNRPARRTLTLNTPEQFANSLAKELGADSARQEVLQALRELQLSELESRPYALRQLRSRLGANLSGMLGPNVAHQIIQRCIPFESDSPADSEDINLIERFLDTSRVPMGGLAADLDNLRRYHRDLLQDLPVGVFSLGHDGEVLMWNEFMERITDSSADGVVGSYLSALNPQWSEVLGHFVSSDRETTHSIAVENTAENIQFPGSRWISLHKANVDSSSRASEDRVIVVEDTTDNRILEQELLHSERLASIGRLAAGIAHEVGNPITAIACLAQNLEYEEDVNAVQETAAEILTQTDRVTRIVESLVNFSHVGSGSRGNAPTRMLPLNLADCVDEAVHLLELDLSAKPVQFSNLVDREQLVLGDSQKLLQVFVNLLGNARDASSEKGLVVIDSTSREQQVTCTVTDHGSGISEQDLKQVFEPFFTTKDPGQGTGLGLSLVYSIMEDLNGHIQLDSPLEDGYSGTCVTLNLSIAEYQEEYL</sequence>
<protein>
    <recommendedName>
        <fullName evidence="4">histidine kinase</fullName>
        <ecNumber evidence="4">2.7.13.3</ecNumber>
    </recommendedName>
</protein>
<evidence type="ECO:0000256" key="4">
    <source>
        <dbReference type="ARBA" id="ARBA00012438"/>
    </source>
</evidence>
<dbReference type="Gene3D" id="3.30.565.10">
    <property type="entry name" value="Histidine kinase-like ATPase, C-terminal domain"/>
    <property type="match status" value="1"/>
</dbReference>
<evidence type="ECO:0000256" key="6">
    <source>
        <dbReference type="ARBA" id="ARBA00022679"/>
    </source>
</evidence>
<evidence type="ECO:0000256" key="1">
    <source>
        <dbReference type="ARBA" id="ARBA00000085"/>
    </source>
</evidence>
<dbReference type="RefSeq" id="WP_279247118.1">
    <property type="nucleotide sequence ID" value="NZ_SHNN01000005.1"/>
</dbReference>
<dbReference type="SMART" id="SM00388">
    <property type="entry name" value="HisKA"/>
    <property type="match status" value="1"/>
</dbReference>
<dbReference type="Pfam" id="PF02518">
    <property type="entry name" value="HATPase_c"/>
    <property type="match status" value="1"/>
</dbReference>
<evidence type="ECO:0000256" key="9">
    <source>
        <dbReference type="ARBA" id="ARBA00022777"/>
    </source>
</evidence>
<dbReference type="SUPFAM" id="SSF47384">
    <property type="entry name" value="Homodimeric domain of signal transducing histidine kinase"/>
    <property type="match status" value="1"/>
</dbReference>
<evidence type="ECO:0000256" key="5">
    <source>
        <dbReference type="ARBA" id="ARBA00022553"/>
    </source>
</evidence>
<evidence type="ECO:0000259" key="15">
    <source>
        <dbReference type="PROSITE" id="PS50109"/>
    </source>
</evidence>
<feature type="transmembrane region" description="Helical" evidence="14">
    <location>
        <begin position="328"/>
        <end position="361"/>
    </location>
</feature>
<comment type="caution">
    <text evidence="17">The sequence shown here is derived from an EMBL/GenBank/DDBJ whole genome shotgun (WGS) entry which is preliminary data.</text>
</comment>
<keyword evidence="6" id="KW-0808">Transferase</keyword>
<accession>A0ABT3TL92</accession>
<dbReference type="PROSITE" id="PS50283">
    <property type="entry name" value="NA_SOLUT_SYMP_3"/>
    <property type="match status" value="1"/>
</dbReference>
<feature type="transmembrane region" description="Helical" evidence="14">
    <location>
        <begin position="70"/>
        <end position="90"/>
    </location>
</feature>
<evidence type="ECO:0000256" key="13">
    <source>
        <dbReference type="ARBA" id="ARBA00023136"/>
    </source>
</evidence>
<comment type="similarity">
    <text evidence="3">Belongs to the sodium:solute symporter (SSF) (TC 2.A.21) family.</text>
</comment>
<feature type="transmembrane region" description="Helical" evidence="14">
    <location>
        <begin position="439"/>
        <end position="461"/>
    </location>
</feature>
<feature type="transmembrane region" description="Helical" evidence="14">
    <location>
        <begin position="408"/>
        <end position="432"/>
    </location>
</feature>
<dbReference type="InterPro" id="IPR036097">
    <property type="entry name" value="HisK_dim/P_sf"/>
</dbReference>
<dbReference type="SMART" id="SM00387">
    <property type="entry name" value="HATPase_c"/>
    <property type="match status" value="1"/>
</dbReference>
<keyword evidence="7 14" id="KW-0812">Transmembrane</keyword>
<feature type="transmembrane region" description="Helical" evidence="14">
    <location>
        <begin position="382"/>
        <end position="402"/>
    </location>
</feature>
<feature type="transmembrane region" description="Helical" evidence="14">
    <location>
        <begin position="247"/>
        <end position="267"/>
    </location>
</feature>
<dbReference type="InterPro" id="IPR004358">
    <property type="entry name" value="Sig_transdc_His_kin-like_C"/>
</dbReference>
<evidence type="ECO:0000256" key="11">
    <source>
        <dbReference type="ARBA" id="ARBA00022989"/>
    </source>
</evidence>
<dbReference type="InterPro" id="IPR005467">
    <property type="entry name" value="His_kinase_dom"/>
</dbReference>
<keyword evidence="8" id="KW-0547">Nucleotide-binding</keyword>
<dbReference type="PROSITE" id="PS50109">
    <property type="entry name" value="HIS_KIN"/>
    <property type="match status" value="1"/>
</dbReference>
<dbReference type="PANTHER" id="PTHR43065:SF10">
    <property type="entry name" value="PEROXIDE STRESS-ACTIVATED HISTIDINE KINASE MAK3"/>
    <property type="match status" value="1"/>
</dbReference>
<dbReference type="Gene3D" id="3.30.450.20">
    <property type="entry name" value="PAS domain"/>
    <property type="match status" value="1"/>
</dbReference>
<keyword evidence="12" id="KW-0902">Two-component regulatory system</keyword>
<dbReference type="PRINTS" id="PR00344">
    <property type="entry name" value="BCTRLSENSOR"/>
</dbReference>
<dbReference type="PROSITE" id="PS50112">
    <property type="entry name" value="PAS"/>
    <property type="match status" value="1"/>
</dbReference>
<feature type="transmembrane region" description="Helical" evidence="14">
    <location>
        <begin position="159"/>
        <end position="177"/>
    </location>
</feature>
<evidence type="ECO:0000259" key="16">
    <source>
        <dbReference type="PROSITE" id="PS50112"/>
    </source>
</evidence>
<keyword evidence="9" id="KW-0418">Kinase</keyword>
<keyword evidence="5" id="KW-0597">Phosphoprotein</keyword>
<dbReference type="EC" id="2.7.13.3" evidence="4"/>
<evidence type="ECO:0000256" key="3">
    <source>
        <dbReference type="ARBA" id="ARBA00006434"/>
    </source>
</evidence>
<keyword evidence="18" id="KW-1185">Reference proteome</keyword>
<dbReference type="Gene3D" id="1.20.1730.10">
    <property type="entry name" value="Sodium/glucose cotransporter"/>
    <property type="match status" value="1"/>
</dbReference>
<feature type="transmembrane region" description="Helical" evidence="14">
    <location>
        <begin position="6"/>
        <end position="27"/>
    </location>
</feature>
<feature type="transmembrane region" description="Helical" evidence="14">
    <location>
        <begin position="114"/>
        <end position="139"/>
    </location>
</feature>
<feature type="transmembrane region" description="Helical" evidence="14">
    <location>
        <begin position="39"/>
        <end position="58"/>
    </location>
</feature>
<dbReference type="InterPro" id="IPR001734">
    <property type="entry name" value="Na/solute_symporter"/>
</dbReference>
<keyword evidence="10" id="KW-0067">ATP-binding</keyword>
<keyword evidence="11 14" id="KW-1133">Transmembrane helix</keyword>
<feature type="transmembrane region" description="Helical" evidence="14">
    <location>
        <begin position="279"/>
        <end position="302"/>
    </location>
</feature>
<feature type="transmembrane region" description="Helical" evidence="14">
    <location>
        <begin position="481"/>
        <end position="504"/>
    </location>
</feature>
<evidence type="ECO:0000256" key="12">
    <source>
        <dbReference type="ARBA" id="ARBA00023012"/>
    </source>
</evidence>
<dbReference type="CDD" id="cd00082">
    <property type="entry name" value="HisKA"/>
    <property type="match status" value="1"/>
</dbReference>
<evidence type="ECO:0000256" key="10">
    <source>
        <dbReference type="ARBA" id="ARBA00022840"/>
    </source>
</evidence>
<dbReference type="InterPro" id="IPR035965">
    <property type="entry name" value="PAS-like_dom_sf"/>
</dbReference>
<evidence type="ECO:0000256" key="7">
    <source>
        <dbReference type="ARBA" id="ARBA00022692"/>
    </source>
</evidence>
<feature type="transmembrane region" description="Helical" evidence="14">
    <location>
        <begin position="198"/>
        <end position="219"/>
    </location>
</feature>
<dbReference type="InterPro" id="IPR036890">
    <property type="entry name" value="HATPase_C_sf"/>
</dbReference>
<evidence type="ECO:0000256" key="8">
    <source>
        <dbReference type="ARBA" id="ARBA00022741"/>
    </source>
</evidence>
<name>A0ABT3TL92_9GAMM</name>
<dbReference type="InterPro" id="IPR003594">
    <property type="entry name" value="HATPase_dom"/>
</dbReference>
<evidence type="ECO:0000256" key="14">
    <source>
        <dbReference type="SAM" id="Phobius"/>
    </source>
</evidence>
<evidence type="ECO:0000313" key="18">
    <source>
        <dbReference type="Proteomes" id="UP001143362"/>
    </source>
</evidence>
<dbReference type="Pfam" id="PF00512">
    <property type="entry name" value="HisKA"/>
    <property type="match status" value="1"/>
</dbReference>
<dbReference type="InterPro" id="IPR003661">
    <property type="entry name" value="HisK_dim/P_dom"/>
</dbReference>
<dbReference type="Proteomes" id="UP001143362">
    <property type="component" value="Unassembled WGS sequence"/>
</dbReference>
<dbReference type="InterPro" id="IPR000014">
    <property type="entry name" value="PAS"/>
</dbReference>
<feature type="domain" description="PAS" evidence="16">
    <location>
        <begin position="640"/>
        <end position="693"/>
    </location>
</feature>
<dbReference type="InterPro" id="IPR038377">
    <property type="entry name" value="Na/Glc_symporter_sf"/>
</dbReference>
<proteinExistence type="inferred from homology"/>